<dbReference type="EMBL" id="CP000612">
    <property type="protein sequence ID" value="ABO50733.1"/>
    <property type="molecule type" value="Genomic_DNA"/>
</dbReference>
<dbReference type="RefSeq" id="WP_011878535.1">
    <property type="nucleotide sequence ID" value="NC_009253.1"/>
</dbReference>
<name>A4J6N0_DESRM</name>
<dbReference type="PANTHER" id="PTHR42983:SF1">
    <property type="entry name" value="IRON-MOLYBDENUM PROTEIN"/>
    <property type="match status" value="1"/>
</dbReference>
<dbReference type="OrthoDB" id="280278at2"/>
<dbReference type="CDD" id="cd00851">
    <property type="entry name" value="MTH1175"/>
    <property type="match status" value="1"/>
</dbReference>
<dbReference type="Pfam" id="PF02579">
    <property type="entry name" value="Nitro_FeMo-Co"/>
    <property type="match status" value="1"/>
</dbReference>
<dbReference type="SUPFAM" id="SSF53146">
    <property type="entry name" value="Nitrogenase accessory factor-like"/>
    <property type="match status" value="1"/>
</dbReference>
<accession>A4J6N0</accession>
<proteinExistence type="predicted"/>
<sequence length="138" mass="15050">MRVAIPTDGDYVSAHFGRCPIFTLVDLENNKEVKRVIIENPGHAPGLVPKLLHEKNVEVIICGGMGAKAVSLIQEYKMQAISGVSGKIDEVIAKFEKGVLESGESMCTPGAGRGYGIEKNECDHGHEKENCEHDHDHE</sequence>
<dbReference type="HOGENOM" id="CLU_104194_2_0_9"/>
<dbReference type="Proteomes" id="UP000001556">
    <property type="component" value="Chromosome"/>
</dbReference>
<evidence type="ECO:0000313" key="2">
    <source>
        <dbReference type="EMBL" id="ABO50733.1"/>
    </source>
</evidence>
<dbReference type="InterPro" id="IPR036105">
    <property type="entry name" value="DiNase_FeMo-co_biosyn_sf"/>
</dbReference>
<evidence type="ECO:0000259" key="1">
    <source>
        <dbReference type="Pfam" id="PF02579"/>
    </source>
</evidence>
<dbReference type="Gene3D" id="3.30.420.130">
    <property type="entry name" value="Dinitrogenase iron-molybdenum cofactor biosynthesis domain"/>
    <property type="match status" value="1"/>
</dbReference>
<dbReference type="PANTHER" id="PTHR42983">
    <property type="entry name" value="DINITROGENASE IRON-MOLYBDENUM COFACTOR PROTEIN-RELATED"/>
    <property type="match status" value="1"/>
</dbReference>
<organism evidence="2 3">
    <name type="scientific">Desulforamulus reducens (strain ATCC BAA-1160 / DSM 100696 / MI-1)</name>
    <name type="common">Desulfotomaculum reducens</name>
    <dbReference type="NCBI Taxonomy" id="349161"/>
    <lineage>
        <taxon>Bacteria</taxon>
        <taxon>Bacillati</taxon>
        <taxon>Bacillota</taxon>
        <taxon>Clostridia</taxon>
        <taxon>Eubacteriales</taxon>
        <taxon>Peptococcaceae</taxon>
        <taxon>Desulforamulus</taxon>
    </lineage>
</organism>
<keyword evidence="3" id="KW-1185">Reference proteome</keyword>
<dbReference type="STRING" id="349161.Dred_2220"/>
<dbReference type="InterPro" id="IPR033913">
    <property type="entry name" value="MTH1175_dom"/>
</dbReference>
<protein>
    <submittedName>
        <fullName evidence="2">Dinitrogenase iron-molybdenum cofactor biosynthesis</fullName>
    </submittedName>
</protein>
<gene>
    <name evidence="2" type="ordered locus">Dred_2220</name>
</gene>
<evidence type="ECO:0000313" key="3">
    <source>
        <dbReference type="Proteomes" id="UP000001556"/>
    </source>
</evidence>
<dbReference type="KEGG" id="drm:Dred_2220"/>
<dbReference type="eggNOG" id="COG1433">
    <property type="taxonomic scope" value="Bacteria"/>
</dbReference>
<feature type="domain" description="Dinitrogenase iron-molybdenum cofactor biosynthesis" evidence="1">
    <location>
        <begin position="8"/>
        <end position="96"/>
    </location>
</feature>
<reference evidence="2 3" key="1">
    <citation type="submission" date="2007-03" db="EMBL/GenBank/DDBJ databases">
        <title>Complete sequence of Desulfotomaculum reducens MI-1.</title>
        <authorList>
            <consortium name="US DOE Joint Genome Institute"/>
            <person name="Copeland A."/>
            <person name="Lucas S."/>
            <person name="Lapidus A."/>
            <person name="Barry K."/>
            <person name="Detter J.C."/>
            <person name="Glavina del Rio T."/>
            <person name="Hammon N."/>
            <person name="Israni S."/>
            <person name="Dalin E."/>
            <person name="Tice H."/>
            <person name="Pitluck S."/>
            <person name="Sims D."/>
            <person name="Brettin T."/>
            <person name="Bruce D."/>
            <person name="Han C."/>
            <person name="Tapia R."/>
            <person name="Schmutz J."/>
            <person name="Larimer F."/>
            <person name="Land M."/>
            <person name="Hauser L."/>
            <person name="Kyrpides N."/>
            <person name="Kim E."/>
            <person name="Tebo B.M."/>
            <person name="Richardson P."/>
        </authorList>
    </citation>
    <scope>NUCLEOTIDE SEQUENCE [LARGE SCALE GENOMIC DNA]</scope>
    <source>
        <strain evidence="2 3">MI-1</strain>
    </source>
</reference>
<dbReference type="AlphaFoldDB" id="A4J6N0"/>
<dbReference type="InterPro" id="IPR003731">
    <property type="entry name" value="Di-Nase_FeMo-co_biosynth"/>
</dbReference>